<dbReference type="AlphaFoldDB" id="A0A0F9TL83"/>
<dbReference type="InterPro" id="IPR035907">
    <property type="entry name" value="Hppk_sf"/>
</dbReference>
<protein>
    <recommendedName>
        <fullName evidence="2">2-amino-4-hydroxy-6-hydroxymethyldihydropteridine diphosphokinase</fullName>
        <ecNumber evidence="2">2.7.6.3</ecNumber>
    </recommendedName>
</protein>
<evidence type="ECO:0000256" key="3">
    <source>
        <dbReference type="ARBA" id="ARBA00022679"/>
    </source>
</evidence>
<dbReference type="GO" id="GO:0016301">
    <property type="term" value="F:kinase activity"/>
    <property type="evidence" value="ECO:0007669"/>
    <property type="project" value="UniProtKB-KW"/>
</dbReference>
<dbReference type="GO" id="GO:0005524">
    <property type="term" value="F:ATP binding"/>
    <property type="evidence" value="ECO:0007669"/>
    <property type="project" value="UniProtKB-KW"/>
</dbReference>
<keyword evidence="7" id="KW-0289">Folate biosynthesis</keyword>
<organism evidence="9">
    <name type="scientific">marine sediment metagenome</name>
    <dbReference type="NCBI Taxonomy" id="412755"/>
    <lineage>
        <taxon>unclassified sequences</taxon>
        <taxon>metagenomes</taxon>
        <taxon>ecological metagenomes</taxon>
    </lineage>
</organism>
<evidence type="ECO:0000256" key="7">
    <source>
        <dbReference type="ARBA" id="ARBA00022909"/>
    </source>
</evidence>
<feature type="domain" description="7,8-dihydro-6-hydroxymethylpterin-pyrophosphokinase" evidence="8">
    <location>
        <begin position="24"/>
        <end position="153"/>
    </location>
</feature>
<sequence length="180" mass="20038">MVLSREGAVDLLKSQLSNNMYCVYLGLGANLNSPKEQLDNAVIALKKLPNCEFISVSHYYASKPMGPQDQPDYINAVACIKTTLKPEQLLDLTQSIELEHGRVRKAERWGPRTLDIDTLLFGDQIINTARLTVPHYGLSDREFVVYPLLELAPELILPSGVALKTIANNLPLNDLQQLPL</sequence>
<evidence type="ECO:0000256" key="6">
    <source>
        <dbReference type="ARBA" id="ARBA00022840"/>
    </source>
</evidence>
<proteinExistence type="predicted"/>
<dbReference type="InterPro" id="IPR000550">
    <property type="entry name" value="Hppk"/>
</dbReference>
<dbReference type="Pfam" id="PF01288">
    <property type="entry name" value="HPPK"/>
    <property type="match status" value="1"/>
</dbReference>
<accession>A0A0F9TL83</accession>
<dbReference type="PANTHER" id="PTHR43071:SF1">
    <property type="entry name" value="2-AMINO-4-HYDROXY-6-HYDROXYMETHYLDIHYDROPTERIDINE PYROPHOSPHOKINASE"/>
    <property type="match status" value="1"/>
</dbReference>
<evidence type="ECO:0000259" key="8">
    <source>
        <dbReference type="Pfam" id="PF01288"/>
    </source>
</evidence>
<gene>
    <name evidence="9" type="ORF">LCGC14_0314780</name>
</gene>
<keyword evidence="4" id="KW-0547">Nucleotide-binding</keyword>
<evidence type="ECO:0000313" key="9">
    <source>
        <dbReference type="EMBL" id="KKN81910.1"/>
    </source>
</evidence>
<comment type="caution">
    <text evidence="9">The sequence shown here is derived from an EMBL/GenBank/DDBJ whole genome shotgun (WGS) entry which is preliminary data.</text>
</comment>
<evidence type="ECO:0000256" key="1">
    <source>
        <dbReference type="ARBA" id="ARBA00005051"/>
    </source>
</evidence>
<keyword evidence="3" id="KW-0808">Transferase</keyword>
<dbReference type="GO" id="GO:0046656">
    <property type="term" value="P:folic acid biosynthetic process"/>
    <property type="evidence" value="ECO:0007669"/>
    <property type="project" value="UniProtKB-KW"/>
</dbReference>
<dbReference type="UniPathway" id="UPA00077">
    <property type="reaction ID" value="UER00155"/>
</dbReference>
<dbReference type="Gene3D" id="3.30.70.560">
    <property type="entry name" value="7,8-Dihydro-6-hydroxymethylpterin-pyrophosphokinase HPPK"/>
    <property type="match status" value="1"/>
</dbReference>
<dbReference type="SUPFAM" id="SSF55083">
    <property type="entry name" value="6-hydroxymethyl-7,8-dihydropterin pyrophosphokinase, HPPK"/>
    <property type="match status" value="1"/>
</dbReference>
<dbReference type="EC" id="2.7.6.3" evidence="2"/>
<dbReference type="NCBIfam" id="TIGR01498">
    <property type="entry name" value="folK"/>
    <property type="match status" value="1"/>
</dbReference>
<keyword evidence="6" id="KW-0067">ATP-binding</keyword>
<comment type="pathway">
    <text evidence="1">Cofactor biosynthesis; tetrahydrofolate biosynthesis; 2-amino-4-hydroxy-6-hydroxymethyl-7,8-dihydropteridine diphosphate from 7,8-dihydroneopterin triphosphate: step 4/4.</text>
</comment>
<name>A0A0F9TL83_9ZZZZ</name>
<dbReference type="EMBL" id="LAZR01000208">
    <property type="protein sequence ID" value="KKN81910.1"/>
    <property type="molecule type" value="Genomic_DNA"/>
</dbReference>
<evidence type="ECO:0000256" key="5">
    <source>
        <dbReference type="ARBA" id="ARBA00022777"/>
    </source>
</evidence>
<dbReference type="CDD" id="cd00483">
    <property type="entry name" value="HPPK"/>
    <property type="match status" value="1"/>
</dbReference>
<dbReference type="GO" id="GO:0003848">
    <property type="term" value="F:2-amino-4-hydroxy-6-hydroxymethyldihydropteridine diphosphokinase activity"/>
    <property type="evidence" value="ECO:0007669"/>
    <property type="project" value="UniProtKB-EC"/>
</dbReference>
<keyword evidence="5" id="KW-0418">Kinase</keyword>
<dbReference type="PANTHER" id="PTHR43071">
    <property type="entry name" value="2-AMINO-4-HYDROXY-6-HYDROXYMETHYLDIHYDROPTERIDINE PYROPHOSPHOKINASE"/>
    <property type="match status" value="1"/>
</dbReference>
<evidence type="ECO:0000256" key="2">
    <source>
        <dbReference type="ARBA" id="ARBA00013253"/>
    </source>
</evidence>
<reference evidence="9" key="1">
    <citation type="journal article" date="2015" name="Nature">
        <title>Complex archaea that bridge the gap between prokaryotes and eukaryotes.</title>
        <authorList>
            <person name="Spang A."/>
            <person name="Saw J.H."/>
            <person name="Jorgensen S.L."/>
            <person name="Zaremba-Niedzwiedzka K."/>
            <person name="Martijn J."/>
            <person name="Lind A.E."/>
            <person name="van Eijk R."/>
            <person name="Schleper C."/>
            <person name="Guy L."/>
            <person name="Ettema T.J."/>
        </authorList>
    </citation>
    <scope>NUCLEOTIDE SEQUENCE</scope>
</reference>
<evidence type="ECO:0000256" key="4">
    <source>
        <dbReference type="ARBA" id="ARBA00022741"/>
    </source>
</evidence>
<dbReference type="GO" id="GO:0046654">
    <property type="term" value="P:tetrahydrofolate biosynthetic process"/>
    <property type="evidence" value="ECO:0007669"/>
    <property type="project" value="UniProtKB-UniPathway"/>
</dbReference>